<sequence>MRTLTLTSTIALCTLALAACATDPEAQETPPPATSASAPAASSSPTGSVATDVAPEVMLTEAAWTAVGPQAPRDESTGVVDWRLPEACAAGDPTGASAMRTVSQGSGEFEAPVGVQQVAVLADADAAVAEAERLTAALGACTEGEPPTRYVAEPLAVGAQGLGLATDYYGSSASGSLDDAMGTYVAVTRRGNAVMLVGLDGGEGTVGSARTTVSGLAQQGWELLCPFDSAGC</sequence>
<gene>
    <name evidence="3" type="ORF">CTKZ_10810</name>
</gene>
<protein>
    <recommendedName>
        <fullName evidence="5">PknH-like extracellular domain-containing protein</fullName>
    </recommendedName>
</protein>
<organism evidence="3 4">
    <name type="scientific">Cellulomonas algicola</name>
    <dbReference type="NCBI Taxonomy" id="2071633"/>
    <lineage>
        <taxon>Bacteria</taxon>
        <taxon>Bacillati</taxon>
        <taxon>Actinomycetota</taxon>
        <taxon>Actinomycetes</taxon>
        <taxon>Micrococcales</taxon>
        <taxon>Cellulomonadaceae</taxon>
        <taxon>Cellulomonas</taxon>
    </lineage>
</organism>
<evidence type="ECO:0000256" key="1">
    <source>
        <dbReference type="SAM" id="MobiDB-lite"/>
    </source>
</evidence>
<proteinExistence type="predicted"/>
<dbReference type="RefSeq" id="WP_160142838.1">
    <property type="nucleotide sequence ID" value="NZ_BHYL01000072.1"/>
</dbReference>
<name>A0A401UXU2_9CELL</name>
<dbReference type="OrthoDB" id="4827179at2"/>
<dbReference type="PROSITE" id="PS51257">
    <property type="entry name" value="PROKAR_LIPOPROTEIN"/>
    <property type="match status" value="1"/>
</dbReference>
<accession>A0A401UXU2</accession>
<reference evidence="3 4" key="1">
    <citation type="submission" date="2018-11" db="EMBL/GenBank/DDBJ databases">
        <title>Draft genome sequence of Cellulomonas takizawaensis strain TKZ-21.</title>
        <authorList>
            <person name="Yamamura H."/>
            <person name="Hayashi T."/>
            <person name="Hamada M."/>
            <person name="Serisawa Y."/>
            <person name="Matsuyama K."/>
            <person name="Nakagawa Y."/>
            <person name="Otoguro M."/>
            <person name="Yanagida F."/>
            <person name="Hayakawa M."/>
        </authorList>
    </citation>
    <scope>NUCLEOTIDE SEQUENCE [LARGE SCALE GENOMIC DNA]</scope>
    <source>
        <strain evidence="3 4">TKZ-21</strain>
    </source>
</reference>
<dbReference type="EMBL" id="BHYL01000072">
    <property type="protein sequence ID" value="GCD19519.1"/>
    <property type="molecule type" value="Genomic_DNA"/>
</dbReference>
<evidence type="ECO:0000256" key="2">
    <source>
        <dbReference type="SAM" id="SignalP"/>
    </source>
</evidence>
<keyword evidence="2" id="KW-0732">Signal</keyword>
<evidence type="ECO:0000313" key="4">
    <source>
        <dbReference type="Proteomes" id="UP000288246"/>
    </source>
</evidence>
<dbReference type="AlphaFoldDB" id="A0A401UXU2"/>
<keyword evidence="4" id="KW-1185">Reference proteome</keyword>
<feature type="signal peptide" evidence="2">
    <location>
        <begin position="1"/>
        <end position="21"/>
    </location>
</feature>
<comment type="caution">
    <text evidence="3">The sequence shown here is derived from an EMBL/GenBank/DDBJ whole genome shotgun (WGS) entry which is preliminary data.</text>
</comment>
<evidence type="ECO:0008006" key="5">
    <source>
        <dbReference type="Google" id="ProtNLM"/>
    </source>
</evidence>
<feature type="region of interest" description="Disordered" evidence="1">
    <location>
        <begin position="24"/>
        <end position="50"/>
    </location>
</feature>
<feature type="compositionally biased region" description="Low complexity" evidence="1">
    <location>
        <begin position="34"/>
        <end position="46"/>
    </location>
</feature>
<dbReference type="Proteomes" id="UP000288246">
    <property type="component" value="Unassembled WGS sequence"/>
</dbReference>
<feature type="chain" id="PRO_5039167557" description="PknH-like extracellular domain-containing protein" evidence="2">
    <location>
        <begin position="22"/>
        <end position="232"/>
    </location>
</feature>
<evidence type="ECO:0000313" key="3">
    <source>
        <dbReference type="EMBL" id="GCD19519.1"/>
    </source>
</evidence>